<dbReference type="InterPro" id="IPR007161">
    <property type="entry name" value="DUF364"/>
</dbReference>
<comment type="caution">
    <text evidence="3">The sequence shown here is derived from an EMBL/GenBank/DDBJ whole genome shotgun (WGS) entry which is preliminary data.</text>
</comment>
<dbReference type="RefSeq" id="WP_208316699.1">
    <property type="nucleotide sequence ID" value="NZ_JAELYA010000012.1"/>
</dbReference>
<evidence type="ECO:0000313" key="4">
    <source>
        <dbReference type="Proteomes" id="UP000669060"/>
    </source>
</evidence>
<gene>
    <name evidence="3" type="ORF">JFY56_23520</name>
</gene>
<evidence type="ECO:0000313" key="3">
    <source>
        <dbReference type="EMBL" id="MBO3278200.1"/>
    </source>
</evidence>
<proteinExistence type="predicted"/>
<evidence type="ECO:0000259" key="1">
    <source>
        <dbReference type="Pfam" id="PF04016"/>
    </source>
</evidence>
<accession>A0ABS3TX14</accession>
<dbReference type="Gene3D" id="3.30.390.100">
    <property type="match status" value="1"/>
</dbReference>
<evidence type="ECO:0000259" key="2">
    <source>
        <dbReference type="Pfam" id="PF13938"/>
    </source>
</evidence>
<dbReference type="SUPFAM" id="SSF159713">
    <property type="entry name" value="Dhaf3308-like"/>
    <property type="match status" value="1"/>
</dbReference>
<dbReference type="Pfam" id="PF13938">
    <property type="entry name" value="DUF4213"/>
    <property type="match status" value="1"/>
</dbReference>
<dbReference type="Pfam" id="PF04016">
    <property type="entry name" value="DUF364"/>
    <property type="match status" value="1"/>
</dbReference>
<dbReference type="EMBL" id="JAELYA010000012">
    <property type="protein sequence ID" value="MBO3278200.1"/>
    <property type="molecule type" value="Genomic_DNA"/>
</dbReference>
<keyword evidence="4" id="KW-1185">Reference proteome</keyword>
<organism evidence="3 4">
    <name type="scientific">Pseudomonas schmalbachii</name>
    <dbReference type="NCBI Taxonomy" id="2816993"/>
    <lineage>
        <taxon>Bacteria</taxon>
        <taxon>Pseudomonadati</taxon>
        <taxon>Pseudomonadota</taxon>
        <taxon>Gammaproteobacteria</taxon>
        <taxon>Pseudomonadales</taxon>
        <taxon>Pseudomonadaceae</taxon>
        <taxon>Pseudomonas</taxon>
    </lineage>
</organism>
<protein>
    <submittedName>
        <fullName evidence="3">DUF364 domain-containing protein</fullName>
    </submittedName>
</protein>
<sequence>MLNDLRAELEFQLQDELRHLRLQSAVVGIFFTGVQLENGAAGLCATPIKSIPEAVCCPSSAKALPFAGKLKGKPIRSVLHDLDHPAALRRTLALATLNALVETLWRRNGVPSCEYREAGDIFSELDLQPADRVVVIGAFAPYLRELRRREQDFRVLEKYPSTLKPGELRHYVPADDAYRVIPWADVVIATGTTLLDGSLDQLLSWTRPGSRVALVGPSVPLLPGPFIKRGVTLLGGVRIRQPQALLELLTEGASGYHFFDDLAQRVTLRLA</sequence>
<feature type="domain" description="DUF4213" evidence="2">
    <location>
        <begin position="13"/>
        <end position="100"/>
    </location>
</feature>
<dbReference type="Gene3D" id="3.40.50.11590">
    <property type="match status" value="1"/>
</dbReference>
<dbReference type="Proteomes" id="UP000669060">
    <property type="component" value="Unassembled WGS sequence"/>
</dbReference>
<dbReference type="InterPro" id="IPR025251">
    <property type="entry name" value="DUF4213"/>
</dbReference>
<feature type="domain" description="Putative heavy-metal chelation" evidence="1">
    <location>
        <begin position="122"/>
        <end position="265"/>
    </location>
</feature>
<name>A0ABS3TX14_9PSED</name>
<reference evidence="3 4" key="1">
    <citation type="submission" date="2020-12" db="EMBL/GenBank/DDBJ databases">
        <title>Pseudomonas schmalbachii sp. nov. isolated from millipede gut.</title>
        <authorList>
            <person name="Shelomi M."/>
        </authorList>
    </citation>
    <scope>NUCLEOTIDE SEQUENCE [LARGE SCALE GENOMIC DNA]</scope>
    <source>
        <strain evidence="3 4">Milli4</strain>
    </source>
</reference>